<evidence type="ECO:0000313" key="1">
    <source>
        <dbReference type="RefSeq" id="XP_059605209.1"/>
    </source>
</evidence>
<name>A0AAJ8E372_ASPNG</name>
<protein>
    <submittedName>
        <fullName evidence="1">Uncharacterized protein</fullName>
    </submittedName>
</protein>
<dbReference type="GeneID" id="84590692"/>
<sequence length="59" mass="6716">MTSHRLHCCIGANCLVLERLTRLMFPGRLHGYEEHIDQGGGTGKDSRPTIKDLVHDWSR</sequence>
<gene>
    <name evidence="1" type="ORF">An03g03910</name>
</gene>
<dbReference type="KEGG" id="ang:An03g03910"/>
<reference evidence="1" key="2">
    <citation type="submission" date="2025-08" db="UniProtKB">
        <authorList>
            <consortium name="RefSeq"/>
        </authorList>
    </citation>
    <scope>IDENTIFICATION</scope>
</reference>
<organism evidence="1">
    <name type="scientific">Aspergillus niger</name>
    <dbReference type="NCBI Taxonomy" id="5061"/>
    <lineage>
        <taxon>Eukaryota</taxon>
        <taxon>Fungi</taxon>
        <taxon>Dikarya</taxon>
        <taxon>Ascomycota</taxon>
        <taxon>Pezizomycotina</taxon>
        <taxon>Eurotiomycetes</taxon>
        <taxon>Eurotiomycetidae</taxon>
        <taxon>Eurotiales</taxon>
        <taxon>Aspergillaceae</taxon>
        <taxon>Aspergillus</taxon>
        <taxon>Aspergillus subgen. Circumdati</taxon>
    </lineage>
</organism>
<accession>A0AAJ8E372</accession>
<proteinExistence type="predicted"/>
<dbReference type="VEuPathDB" id="FungiDB:An03g03910"/>
<dbReference type="AlphaFoldDB" id="A0AAJ8E372"/>
<reference evidence="1" key="1">
    <citation type="submission" date="2025-02" db="EMBL/GenBank/DDBJ databases">
        <authorList>
            <consortium name="NCBI Genome Project"/>
        </authorList>
    </citation>
    <scope>NUCLEOTIDE SEQUENCE</scope>
</reference>
<dbReference type="RefSeq" id="XP_059605209.1">
    <property type="nucleotide sequence ID" value="XM_059747036.1"/>
</dbReference>